<dbReference type="Pfam" id="PF16124">
    <property type="entry name" value="RecQ_Zn_bind"/>
    <property type="match status" value="1"/>
</dbReference>
<dbReference type="InterPro" id="IPR010997">
    <property type="entry name" value="HRDC-like_sf"/>
</dbReference>
<dbReference type="Pfam" id="PF09382">
    <property type="entry name" value="RQC"/>
    <property type="match status" value="1"/>
</dbReference>
<reference evidence="16 17" key="1">
    <citation type="submission" date="2022-12" db="EMBL/GenBank/DDBJ databases">
        <title>Chromosome-level genome of Tegillarca granosa.</title>
        <authorList>
            <person name="Kim J."/>
        </authorList>
    </citation>
    <scope>NUCLEOTIDE SEQUENCE [LARGE SCALE GENOMIC DNA]</scope>
    <source>
        <strain evidence="16">Teg-2019</strain>
        <tissue evidence="16">Adductor muscle</tissue>
    </source>
</reference>
<keyword evidence="4 11" id="KW-0378">Hydrolase</keyword>
<dbReference type="InterPro" id="IPR027417">
    <property type="entry name" value="P-loop_NTPase"/>
</dbReference>
<feature type="domain" description="Helicase ATP-binding" evidence="14">
    <location>
        <begin position="140"/>
        <end position="303"/>
    </location>
</feature>
<evidence type="ECO:0000256" key="2">
    <source>
        <dbReference type="ARBA" id="ARBA00005446"/>
    </source>
</evidence>
<keyword evidence="5 11" id="KW-0347">Helicase</keyword>
<evidence type="ECO:0000313" key="17">
    <source>
        <dbReference type="Proteomes" id="UP001217089"/>
    </source>
</evidence>
<dbReference type="Gene3D" id="1.10.10.10">
    <property type="entry name" value="Winged helix-like DNA-binding domain superfamily/Winged helix DNA-binding domain"/>
    <property type="match status" value="1"/>
</dbReference>
<accession>A0ABQ9EMB7</accession>
<dbReference type="Proteomes" id="UP001217089">
    <property type="component" value="Unassembled WGS sequence"/>
</dbReference>
<comment type="caution">
    <text evidence="16">The sequence shown here is derived from an EMBL/GenBank/DDBJ whole genome shotgun (WGS) entry which is preliminary data.</text>
</comment>
<evidence type="ECO:0000259" key="15">
    <source>
        <dbReference type="PROSITE" id="PS51194"/>
    </source>
</evidence>
<evidence type="ECO:0000256" key="11">
    <source>
        <dbReference type="RuleBase" id="RU364117"/>
    </source>
</evidence>
<feature type="non-terminal residue" evidence="16">
    <location>
        <position position="681"/>
    </location>
</feature>
<dbReference type="InterPro" id="IPR002121">
    <property type="entry name" value="HRDC_dom"/>
</dbReference>
<dbReference type="InterPro" id="IPR011545">
    <property type="entry name" value="DEAD/DEAH_box_helicase_dom"/>
</dbReference>
<dbReference type="PROSITE" id="PS51192">
    <property type="entry name" value="HELICASE_ATP_BIND_1"/>
    <property type="match status" value="1"/>
</dbReference>
<dbReference type="CDD" id="cd18794">
    <property type="entry name" value="SF2_C_RecQ"/>
    <property type="match status" value="1"/>
</dbReference>
<proteinExistence type="inferred from homology"/>
<evidence type="ECO:0000256" key="3">
    <source>
        <dbReference type="ARBA" id="ARBA00022741"/>
    </source>
</evidence>
<dbReference type="EC" id="5.6.2.4" evidence="11"/>
<protein>
    <recommendedName>
        <fullName evidence="11">ATP-dependent DNA helicase</fullName>
        <ecNumber evidence="11">5.6.2.4</ecNumber>
    </recommendedName>
</protein>
<evidence type="ECO:0000256" key="8">
    <source>
        <dbReference type="ARBA" id="ARBA00023235"/>
    </source>
</evidence>
<dbReference type="InterPro" id="IPR032284">
    <property type="entry name" value="RecQ_Zn-bd"/>
</dbReference>
<feature type="domain" description="Helicase C-terminal" evidence="15">
    <location>
        <begin position="284"/>
        <end position="431"/>
    </location>
</feature>
<dbReference type="SMART" id="SM00956">
    <property type="entry name" value="RQC"/>
    <property type="match status" value="1"/>
</dbReference>
<dbReference type="Pfam" id="PF00271">
    <property type="entry name" value="Helicase_C"/>
    <property type="match status" value="1"/>
</dbReference>
<dbReference type="Pfam" id="PF00570">
    <property type="entry name" value="HRDC"/>
    <property type="match status" value="1"/>
</dbReference>
<name>A0ABQ9EMB7_TEGGR</name>
<keyword evidence="6 11" id="KW-0067">ATP-binding</keyword>
<evidence type="ECO:0000256" key="10">
    <source>
        <dbReference type="ARBA" id="ARBA00034617"/>
    </source>
</evidence>
<evidence type="ECO:0000256" key="12">
    <source>
        <dbReference type="SAM" id="MobiDB-lite"/>
    </source>
</evidence>
<dbReference type="InterPro" id="IPR018982">
    <property type="entry name" value="RQC_domain"/>
</dbReference>
<dbReference type="EMBL" id="JARBDR010000903">
    <property type="protein sequence ID" value="KAJ8304560.1"/>
    <property type="molecule type" value="Genomic_DNA"/>
</dbReference>
<dbReference type="SUPFAM" id="SSF47819">
    <property type="entry name" value="HRDC-like"/>
    <property type="match status" value="1"/>
</dbReference>
<keyword evidence="7" id="KW-0238">DNA-binding</keyword>
<dbReference type="Pfam" id="PF00270">
    <property type="entry name" value="DEAD"/>
    <property type="match status" value="1"/>
</dbReference>
<organism evidence="16 17">
    <name type="scientific">Tegillarca granosa</name>
    <name type="common">Malaysian cockle</name>
    <name type="synonym">Anadara granosa</name>
    <dbReference type="NCBI Taxonomy" id="220873"/>
    <lineage>
        <taxon>Eukaryota</taxon>
        <taxon>Metazoa</taxon>
        <taxon>Spiralia</taxon>
        <taxon>Lophotrochozoa</taxon>
        <taxon>Mollusca</taxon>
        <taxon>Bivalvia</taxon>
        <taxon>Autobranchia</taxon>
        <taxon>Pteriomorphia</taxon>
        <taxon>Arcoida</taxon>
        <taxon>Arcoidea</taxon>
        <taxon>Arcidae</taxon>
        <taxon>Tegillarca</taxon>
    </lineage>
</organism>
<dbReference type="PROSITE" id="PS51194">
    <property type="entry name" value="HELICASE_CTER"/>
    <property type="match status" value="1"/>
</dbReference>
<feature type="region of interest" description="Disordered" evidence="12">
    <location>
        <begin position="63"/>
        <end position="109"/>
    </location>
</feature>
<evidence type="ECO:0000256" key="9">
    <source>
        <dbReference type="ARBA" id="ARBA00023242"/>
    </source>
</evidence>
<evidence type="ECO:0000256" key="6">
    <source>
        <dbReference type="ARBA" id="ARBA00022840"/>
    </source>
</evidence>
<comment type="catalytic activity">
    <reaction evidence="10 11">
        <text>Couples ATP hydrolysis with the unwinding of duplex DNA by translocating in the 3'-5' direction.</text>
        <dbReference type="EC" id="5.6.2.4"/>
    </reaction>
</comment>
<keyword evidence="9 11" id="KW-0539">Nucleus</keyword>
<dbReference type="Gene3D" id="1.10.150.80">
    <property type="entry name" value="HRDC domain"/>
    <property type="match status" value="1"/>
</dbReference>
<evidence type="ECO:0000259" key="13">
    <source>
        <dbReference type="PROSITE" id="PS50967"/>
    </source>
</evidence>
<keyword evidence="17" id="KW-1185">Reference proteome</keyword>
<comment type="catalytic activity">
    <reaction evidence="11">
        <text>ATP + H2O = ADP + phosphate + H(+)</text>
        <dbReference type="Rhea" id="RHEA:13065"/>
        <dbReference type="ChEBI" id="CHEBI:15377"/>
        <dbReference type="ChEBI" id="CHEBI:15378"/>
        <dbReference type="ChEBI" id="CHEBI:30616"/>
        <dbReference type="ChEBI" id="CHEBI:43474"/>
        <dbReference type="ChEBI" id="CHEBI:456216"/>
    </reaction>
</comment>
<evidence type="ECO:0000256" key="5">
    <source>
        <dbReference type="ARBA" id="ARBA00022806"/>
    </source>
</evidence>
<dbReference type="SUPFAM" id="SSF52540">
    <property type="entry name" value="P-loop containing nucleoside triphosphate hydrolases"/>
    <property type="match status" value="2"/>
</dbReference>
<evidence type="ECO:0000259" key="14">
    <source>
        <dbReference type="PROSITE" id="PS51192"/>
    </source>
</evidence>
<keyword evidence="8" id="KW-0413">Isomerase</keyword>
<dbReference type="InterPro" id="IPR001650">
    <property type="entry name" value="Helicase_C-like"/>
</dbReference>
<gene>
    <name evidence="16" type="ORF">KUTeg_018143</name>
</gene>
<dbReference type="InterPro" id="IPR044876">
    <property type="entry name" value="HRDC_dom_sf"/>
</dbReference>
<keyword evidence="3 11" id="KW-0547">Nucleotide-binding</keyword>
<evidence type="ECO:0000256" key="4">
    <source>
        <dbReference type="ARBA" id="ARBA00022801"/>
    </source>
</evidence>
<dbReference type="InterPro" id="IPR004589">
    <property type="entry name" value="DNA_helicase_ATP-dep_RecQ"/>
</dbReference>
<evidence type="ECO:0000256" key="7">
    <source>
        <dbReference type="ARBA" id="ARBA00023125"/>
    </source>
</evidence>
<dbReference type="SMART" id="SM00490">
    <property type="entry name" value="HELICc"/>
    <property type="match status" value="1"/>
</dbReference>
<feature type="domain" description="HRDC" evidence="13">
    <location>
        <begin position="601"/>
        <end position="681"/>
    </location>
</feature>
<dbReference type="PANTHER" id="PTHR13710">
    <property type="entry name" value="DNA HELICASE RECQ FAMILY MEMBER"/>
    <property type="match status" value="1"/>
</dbReference>
<dbReference type="InterPro" id="IPR036388">
    <property type="entry name" value="WH-like_DNA-bd_sf"/>
</dbReference>
<dbReference type="Gene3D" id="3.40.50.300">
    <property type="entry name" value="P-loop containing nucleotide triphosphate hydrolases"/>
    <property type="match status" value="2"/>
</dbReference>
<comment type="similarity">
    <text evidence="2 11">Belongs to the helicase family. RecQ subfamily.</text>
</comment>
<comment type="subcellular location">
    <subcellularLocation>
        <location evidence="1 11">Nucleus</location>
    </subcellularLocation>
</comment>
<dbReference type="PROSITE" id="PS50967">
    <property type="entry name" value="HRDC"/>
    <property type="match status" value="1"/>
</dbReference>
<dbReference type="InterPro" id="IPR014001">
    <property type="entry name" value="Helicase_ATP-bd"/>
</dbReference>
<dbReference type="PANTHER" id="PTHR13710:SF153">
    <property type="entry name" value="RECQ-LIKE DNA HELICASE BLM"/>
    <property type="match status" value="1"/>
</dbReference>
<sequence length="681" mass="77589">MNNSNSLLSTGTSDFNFDYKLSNVSSNSRNTVKNSSISSVVTGQLGVLANDTMEDMFDDEDFNEEFTDGFNEPGGEDLPQLNYTPKRESTSKPSSVTKKQDNDPNKEFNGFNFDHSREMMKIFTQIFGLREFRKNQLQAINASLRGNDCFILMPTGGGKSLCYQLPALVTGGVSIILSPLRALIQDQVQRLHSMSIPAGFLSSDVDEKQSDLYIRSSIISASTKLHHCLDNLYQRKQLTRFVIDEAHCVSQWGHDFRPDYKKFFNRPNLKFRVLPKKPSTLTADVTKLIKEQFPNKCGIVYCLSRNECDTTARDLSKSGIEAVSYHAGLSDGERVQIQEKWLNGYRCKVICATIAFGMGIDKPDVRFVIHYSLPKSTEGYYQEAGRAGRDGQLANCILFYTYQDVKRLRRIIEMDQAATFESKRVHIDNLFRMVQYCENVADCRRSQLLHYFGEHNFDRETCNEFKGSICDNCASKGSFQLRDVTEDAKLIVQCVKLLTDNNKRRGNNFTLLHFVEVFRGSNNSRITELGHEKLPLHGRGKIYSRHDAERLFRKLVIDGILFEDIQITAADHTACYVELQIGTKKSSEVVKIGKEPVSQRQIFVEECYNELVEMARNIAIEHGVRNFVTIFPTASLREMAEKAPISVESMKKVENLPEAKIKKYNAERFLEITAKYNALYE</sequence>
<evidence type="ECO:0000256" key="1">
    <source>
        <dbReference type="ARBA" id="ARBA00004123"/>
    </source>
</evidence>
<evidence type="ECO:0000313" key="16">
    <source>
        <dbReference type="EMBL" id="KAJ8304560.1"/>
    </source>
</evidence>
<dbReference type="SMART" id="SM00487">
    <property type="entry name" value="DEXDc"/>
    <property type="match status" value="1"/>
</dbReference>
<dbReference type="NCBIfam" id="TIGR00614">
    <property type="entry name" value="recQ_fam"/>
    <property type="match status" value="1"/>
</dbReference>